<dbReference type="Proteomes" id="UP000003856">
    <property type="component" value="Unassembled WGS sequence"/>
</dbReference>
<comment type="subunit">
    <text evidence="2 4">Monomer.</text>
</comment>
<feature type="domain" description="Nudix hydrolase" evidence="5">
    <location>
        <begin position="10"/>
        <end position="143"/>
    </location>
</feature>
<dbReference type="Gene3D" id="3.90.79.10">
    <property type="entry name" value="Nucleoside Triphosphate Pyrophosphohydrolase"/>
    <property type="match status" value="1"/>
</dbReference>
<dbReference type="InterPro" id="IPR015797">
    <property type="entry name" value="NUDIX_hydrolase-like_dom_sf"/>
</dbReference>
<evidence type="ECO:0000256" key="3">
    <source>
        <dbReference type="ARBA" id="ARBA00015552"/>
    </source>
</evidence>
<proteinExistence type="inferred from homology"/>
<dbReference type="GO" id="GO:0004787">
    <property type="term" value="F:thiamine diphosphate phosphatase activity"/>
    <property type="evidence" value="ECO:0007669"/>
    <property type="project" value="InterPro"/>
</dbReference>
<evidence type="ECO:0000256" key="4">
    <source>
        <dbReference type="RuleBase" id="RU364043"/>
    </source>
</evidence>
<dbReference type="PANTHER" id="PTHR43222">
    <property type="entry name" value="NUDIX HYDROLASE 23"/>
    <property type="match status" value="1"/>
</dbReference>
<dbReference type="EMBL" id="ACQT01000304">
    <property type="protein sequence ID" value="EER58281.1"/>
    <property type="molecule type" value="Genomic_DNA"/>
</dbReference>
<dbReference type="AlphaFoldDB" id="C5TB69"/>
<accession>C5TB69</accession>
<keyword evidence="7" id="KW-1185">Reference proteome</keyword>
<dbReference type="SUPFAM" id="SSF55811">
    <property type="entry name" value="Nudix"/>
    <property type="match status" value="1"/>
</dbReference>
<dbReference type="PATRIC" id="fig|573060.9.peg.792"/>
<comment type="cofactor">
    <cofactor evidence="4">
        <name>Mg(2+)</name>
        <dbReference type="ChEBI" id="CHEBI:18420"/>
    </cofactor>
</comment>
<dbReference type="PANTHER" id="PTHR43222:SF11">
    <property type="entry name" value="PHOSPHATASE NUDJ"/>
    <property type="match status" value="1"/>
</dbReference>
<name>C5TB69_ACIDE</name>
<comment type="caution">
    <text evidence="6">The sequence shown here is derived from an EMBL/GenBank/DDBJ whole genome shotgun (WGS) entry which is preliminary data.</text>
</comment>
<keyword evidence="4 6" id="KW-0378">Hydrolase</keyword>
<protein>
    <recommendedName>
        <fullName evidence="3 4">Phosphatase NudJ</fullName>
        <ecNumber evidence="4">3.6.1.-</ecNumber>
    </recommendedName>
</protein>
<sequence length="169" mass="18832">MVIMRAMPNRWKPNVTVAAIIEREGRFLLVEEDTADGLRLNNPAGHLDPGESPIDACTREVLEETAHDFVPAALVGVYLNRFTRTRTGDDITYLRFAFAGALGTHHDWRALDEGIVRTVWMTLDELRASADRHRSPLVLQCIEDYLGGRRFPLALIHTDASVLQGAAAL</sequence>
<dbReference type="Pfam" id="PF00293">
    <property type="entry name" value="NUDIX"/>
    <property type="match status" value="1"/>
</dbReference>
<dbReference type="InterPro" id="IPR000086">
    <property type="entry name" value="NUDIX_hydrolase_dom"/>
</dbReference>
<dbReference type="EC" id="3.6.1.-" evidence="4"/>
<evidence type="ECO:0000259" key="5">
    <source>
        <dbReference type="PROSITE" id="PS51462"/>
    </source>
</evidence>
<dbReference type="InterPro" id="IPR033713">
    <property type="entry name" value="NudJ"/>
</dbReference>
<evidence type="ECO:0000256" key="1">
    <source>
        <dbReference type="ARBA" id="ARBA00007608"/>
    </source>
</evidence>
<evidence type="ECO:0000256" key="2">
    <source>
        <dbReference type="ARBA" id="ARBA00011245"/>
    </source>
</evidence>
<comment type="similarity">
    <text evidence="1 4">Belongs to the Nudix hydrolase family. NudJ subfamily.</text>
</comment>
<evidence type="ECO:0000313" key="6">
    <source>
        <dbReference type="EMBL" id="EER58281.1"/>
    </source>
</evidence>
<keyword evidence="4" id="KW-0460">Magnesium</keyword>
<dbReference type="GO" id="GO:0017111">
    <property type="term" value="F:ribonucleoside triphosphate phosphatase activity"/>
    <property type="evidence" value="ECO:0007669"/>
    <property type="project" value="InterPro"/>
</dbReference>
<organism evidence="6 7">
    <name type="scientific">Acidovorax delafieldii 2AN</name>
    <dbReference type="NCBI Taxonomy" id="573060"/>
    <lineage>
        <taxon>Bacteria</taxon>
        <taxon>Pseudomonadati</taxon>
        <taxon>Pseudomonadota</taxon>
        <taxon>Betaproteobacteria</taxon>
        <taxon>Burkholderiales</taxon>
        <taxon>Comamonadaceae</taxon>
        <taxon>Acidovorax</taxon>
    </lineage>
</organism>
<dbReference type="PROSITE" id="PS51462">
    <property type="entry name" value="NUDIX"/>
    <property type="match status" value="1"/>
</dbReference>
<gene>
    <name evidence="4" type="primary">nudJ</name>
    <name evidence="6" type="ORF">AcdelDRAFT_4149</name>
</gene>
<dbReference type="CDD" id="cd03675">
    <property type="entry name" value="NUDIX_Hydrolase"/>
    <property type="match status" value="1"/>
</dbReference>
<evidence type="ECO:0000313" key="7">
    <source>
        <dbReference type="Proteomes" id="UP000003856"/>
    </source>
</evidence>
<reference evidence="6 7" key="1">
    <citation type="submission" date="2009-05" db="EMBL/GenBank/DDBJ databases">
        <title>The draft genome of Acidovorax delafieldii 2AN.</title>
        <authorList>
            <consortium name="US DOE Joint Genome Institute (JGI-PGF)"/>
            <person name="Lucas S."/>
            <person name="Copeland A."/>
            <person name="Lapidus A."/>
            <person name="Glavina del Rio T."/>
            <person name="Tice H."/>
            <person name="Bruce D."/>
            <person name="Goodwin L."/>
            <person name="Pitluck S."/>
            <person name="Larimer F."/>
            <person name="Land M.L."/>
            <person name="Hauser L."/>
            <person name="Shelobolina E.S."/>
            <person name="Picardal F."/>
            <person name="Roden E."/>
            <person name="Emerson D."/>
        </authorList>
    </citation>
    <scope>NUCLEOTIDE SEQUENCE [LARGE SCALE GENOMIC DNA]</scope>
    <source>
        <strain evidence="6 7">2AN</strain>
    </source>
</reference>
<dbReference type="GO" id="GO:0017110">
    <property type="term" value="F:nucleoside diphosphate phosphatase activity"/>
    <property type="evidence" value="ECO:0007669"/>
    <property type="project" value="InterPro"/>
</dbReference>